<reference evidence="1 2" key="1">
    <citation type="submission" date="2015-03" db="EMBL/GenBank/DDBJ databases">
        <authorList>
            <consortium name="Pathogen Informatics"/>
        </authorList>
    </citation>
    <scope>NUCLEOTIDE SEQUENCE [LARGE SCALE GENOMIC DNA]</scope>
    <source>
        <strain evidence="1 2">C09601061</strain>
    </source>
</reference>
<organism evidence="1 2">
    <name type="scientific">Mycobacterium tuberculosis</name>
    <dbReference type="NCBI Taxonomy" id="1773"/>
    <lineage>
        <taxon>Bacteria</taxon>
        <taxon>Bacillati</taxon>
        <taxon>Actinomycetota</taxon>
        <taxon>Actinomycetes</taxon>
        <taxon>Mycobacteriales</taxon>
        <taxon>Mycobacteriaceae</taxon>
        <taxon>Mycobacterium</taxon>
        <taxon>Mycobacterium tuberculosis complex</taxon>
    </lineage>
</organism>
<dbReference type="EMBL" id="CGCX01001631">
    <property type="protein sequence ID" value="CFR98649.1"/>
    <property type="molecule type" value="Genomic_DNA"/>
</dbReference>
<dbReference type="AlphaFoldDB" id="A0A654U4Z1"/>
<proteinExistence type="predicted"/>
<protein>
    <submittedName>
        <fullName evidence="1">Uncharacterized protein</fullName>
    </submittedName>
</protein>
<evidence type="ECO:0000313" key="1">
    <source>
        <dbReference type="EMBL" id="CFR98649.1"/>
    </source>
</evidence>
<evidence type="ECO:0000313" key="2">
    <source>
        <dbReference type="Proteomes" id="UP000046680"/>
    </source>
</evidence>
<gene>
    <name evidence="1" type="ORF">ERS007657_03406</name>
</gene>
<dbReference type="Proteomes" id="UP000046680">
    <property type="component" value="Unassembled WGS sequence"/>
</dbReference>
<name>A0A654U4Z1_MYCTX</name>
<sequence>MSGQLVIVLVPSANNVAAMSLSTLFLAPPTATSPDNRLPPVTTKRSATRSV</sequence>
<accession>A0A654U4Z1</accession>